<reference evidence="1" key="1">
    <citation type="submission" date="2022-01" db="EMBL/GenBank/DDBJ databases">
        <title>Genome sequencing of Zunongwangia sp. M21534 genome.</title>
        <authorList>
            <person name="Chen Y."/>
            <person name="Dong C."/>
            <person name="Shao Z."/>
        </authorList>
    </citation>
    <scope>NUCLEOTIDE SEQUENCE</scope>
    <source>
        <strain evidence="1">MCCC M21534</strain>
    </source>
</reference>
<comment type="caution">
    <text evidence="1">The sequence shown here is derived from an EMBL/GenBank/DDBJ whole genome shotgun (WGS) entry which is preliminary data.</text>
</comment>
<dbReference type="RefSeq" id="WP_249603168.1">
    <property type="nucleotide sequence ID" value="NZ_JAKHSK010000041.1"/>
</dbReference>
<dbReference type="EMBL" id="JAKHSK010000041">
    <property type="protein sequence ID" value="MCL6220470.1"/>
    <property type="molecule type" value="Genomic_DNA"/>
</dbReference>
<organism evidence="1 2">
    <name type="scientific">Zunongwangia pacifica</name>
    <dbReference type="NCBI Taxonomy" id="2911062"/>
    <lineage>
        <taxon>Bacteria</taxon>
        <taxon>Pseudomonadati</taxon>
        <taxon>Bacteroidota</taxon>
        <taxon>Flavobacteriia</taxon>
        <taxon>Flavobacteriales</taxon>
        <taxon>Flavobacteriaceae</taxon>
        <taxon>Zunongwangia</taxon>
    </lineage>
</organism>
<keyword evidence="2" id="KW-1185">Reference proteome</keyword>
<gene>
    <name evidence="1" type="ORF">L1967_19440</name>
</gene>
<name>A0A9X2CNE8_9FLAO</name>
<protein>
    <submittedName>
        <fullName evidence="1">Lipocalin family protein</fullName>
    </submittedName>
</protein>
<dbReference type="PROSITE" id="PS51257">
    <property type="entry name" value="PROKAR_LIPOPROTEIN"/>
    <property type="match status" value="1"/>
</dbReference>
<evidence type="ECO:0000313" key="2">
    <source>
        <dbReference type="Proteomes" id="UP001139521"/>
    </source>
</evidence>
<evidence type="ECO:0000313" key="1">
    <source>
        <dbReference type="EMBL" id="MCL6220470.1"/>
    </source>
</evidence>
<dbReference type="AlphaFoldDB" id="A0A9X2CNE8"/>
<proteinExistence type="predicted"/>
<dbReference type="Proteomes" id="UP001139521">
    <property type="component" value="Unassembled WGS sequence"/>
</dbReference>
<sequence length="166" mass="19252">MNKLFFLFIISGILFSCNESDDNNEPKNELTIIGNWKLIDWYDDIPKDINKDGQKSTDLFSQWDGCKKQSTLILSNDNSGKIVYNGNINNPKCPSGFETNDFFTTEHWEFDRTNQLFTLIGDDYEDVYEIIELTSEFLILKGSGFFTCCNSEISYYTGGYLKFERQ</sequence>
<accession>A0A9X2CNE8</accession>